<dbReference type="Pfam" id="PF12704">
    <property type="entry name" value="MacB_PCD"/>
    <property type="match status" value="1"/>
</dbReference>
<protein>
    <submittedName>
        <fullName evidence="3">Acidobacterial duplicated orphan permease</fullName>
    </submittedName>
</protein>
<feature type="region of interest" description="Disordered" evidence="1">
    <location>
        <begin position="104"/>
        <end position="126"/>
    </location>
</feature>
<gene>
    <name evidence="3" type="ORF">LuPra_01564</name>
</gene>
<evidence type="ECO:0000256" key="1">
    <source>
        <dbReference type="SAM" id="MobiDB-lite"/>
    </source>
</evidence>
<reference evidence="3 4" key="1">
    <citation type="journal article" date="2016" name="Genome Announc.">
        <title>First Complete Genome Sequence of a Subdivision 6 Acidobacterium Strain.</title>
        <authorList>
            <person name="Huang S."/>
            <person name="Vieira S."/>
            <person name="Bunk B."/>
            <person name="Riedel T."/>
            <person name="Sproer C."/>
            <person name="Overmann J."/>
        </authorList>
    </citation>
    <scope>NUCLEOTIDE SEQUENCE [LARGE SCALE GENOMIC DNA]</scope>
    <source>
        <strain evidence="4">DSM 100886 HEG_-6_39</strain>
    </source>
</reference>
<feature type="domain" description="MacB-like periplasmic core" evidence="2">
    <location>
        <begin position="3"/>
        <end position="81"/>
    </location>
</feature>
<evidence type="ECO:0000259" key="2">
    <source>
        <dbReference type="Pfam" id="PF12704"/>
    </source>
</evidence>
<sequence>MPAAGRLIARGDDQRGCPPVAVLSDGFWGRQFARSPAAVGDRLLIGQDVFAVIGVGPRTFTGVNVGTRFDVAIPLCASARLDRRNVESAGRQWLDLAGRLARDDRGAGQRTPGRVVARDHARFHGR</sequence>
<organism evidence="3 4">
    <name type="scientific">Luteitalea pratensis</name>
    <dbReference type="NCBI Taxonomy" id="1855912"/>
    <lineage>
        <taxon>Bacteria</taxon>
        <taxon>Pseudomonadati</taxon>
        <taxon>Acidobacteriota</taxon>
        <taxon>Vicinamibacteria</taxon>
        <taxon>Vicinamibacterales</taxon>
        <taxon>Vicinamibacteraceae</taxon>
        <taxon>Luteitalea</taxon>
    </lineage>
</organism>
<feature type="compositionally biased region" description="Basic and acidic residues" evidence="1">
    <location>
        <begin position="116"/>
        <end position="126"/>
    </location>
</feature>
<reference evidence="4" key="2">
    <citation type="submission" date="2016-04" db="EMBL/GenBank/DDBJ databases">
        <title>First Complete Genome Sequence of a Subdivision 6 Acidobacterium.</title>
        <authorList>
            <person name="Huang S."/>
            <person name="Vieira S."/>
            <person name="Bunk B."/>
            <person name="Riedel T."/>
            <person name="Sproeer C."/>
            <person name="Overmann J."/>
        </authorList>
    </citation>
    <scope>NUCLEOTIDE SEQUENCE [LARGE SCALE GENOMIC DNA]</scope>
    <source>
        <strain evidence="4">DSM 100886 HEG_-6_39</strain>
    </source>
</reference>
<dbReference type="AlphaFoldDB" id="A0A143PII4"/>
<dbReference type="InterPro" id="IPR025857">
    <property type="entry name" value="MacB_PCD"/>
</dbReference>
<name>A0A143PII4_LUTPR</name>
<dbReference type="EMBL" id="CP015136">
    <property type="protein sequence ID" value="AMY08367.1"/>
    <property type="molecule type" value="Genomic_DNA"/>
</dbReference>
<keyword evidence="4" id="KW-1185">Reference proteome</keyword>
<evidence type="ECO:0000313" key="3">
    <source>
        <dbReference type="EMBL" id="AMY08367.1"/>
    </source>
</evidence>
<proteinExistence type="predicted"/>
<dbReference type="KEGG" id="abac:LuPra_01564"/>
<dbReference type="Proteomes" id="UP000076079">
    <property type="component" value="Chromosome"/>
</dbReference>
<evidence type="ECO:0000313" key="4">
    <source>
        <dbReference type="Proteomes" id="UP000076079"/>
    </source>
</evidence>
<accession>A0A143PII4</accession>